<sequence>MHAYLCTMSEDTGHDATHEITHPDGVREISTSALKGLAHPLRMAIYDALSTQGPQTATGLAKRLGESSGATSYHLRQLARHQLIREVSGERSGREKWWERIPGAMKVPGPERDLDPSARTASSYVNREFVRNAQRNFEHFIDAAYDGQRMPKSWIEAAVSETSNLRLTKEQLAEIAAEYERTTMAFINKYRGRNDPGSRPVQIQFYAFPLTDGEETPS</sequence>
<keyword evidence="3" id="KW-1185">Reference proteome</keyword>
<dbReference type="CDD" id="cd00090">
    <property type="entry name" value="HTH_ARSR"/>
    <property type="match status" value="1"/>
</dbReference>
<comment type="caution">
    <text evidence="2">The sequence shown here is derived from an EMBL/GenBank/DDBJ whole genome shotgun (WGS) entry which is preliminary data.</text>
</comment>
<dbReference type="InterPro" id="IPR001845">
    <property type="entry name" value="HTH_ArsR_DNA-bd_dom"/>
</dbReference>
<gene>
    <name evidence="2" type="ORF">GCM10010974_10760</name>
</gene>
<evidence type="ECO:0000259" key="1">
    <source>
        <dbReference type="SMART" id="SM00418"/>
    </source>
</evidence>
<dbReference type="Pfam" id="PF12840">
    <property type="entry name" value="HTH_20"/>
    <property type="match status" value="1"/>
</dbReference>
<dbReference type="InterPro" id="IPR011991">
    <property type="entry name" value="ArsR-like_HTH"/>
</dbReference>
<proteinExistence type="predicted"/>
<dbReference type="EMBL" id="BMJG01000002">
    <property type="protein sequence ID" value="GGC30063.1"/>
    <property type="molecule type" value="Genomic_DNA"/>
</dbReference>
<dbReference type="SMART" id="SM00418">
    <property type="entry name" value="HTH_ARSR"/>
    <property type="match status" value="1"/>
</dbReference>
<evidence type="ECO:0000313" key="2">
    <source>
        <dbReference type="EMBL" id="GGC30063.1"/>
    </source>
</evidence>
<organism evidence="2 3">
    <name type="scientific">Brevibacterium sediminis</name>
    <dbReference type="NCBI Taxonomy" id="1857024"/>
    <lineage>
        <taxon>Bacteria</taxon>
        <taxon>Bacillati</taxon>
        <taxon>Actinomycetota</taxon>
        <taxon>Actinomycetes</taxon>
        <taxon>Micrococcales</taxon>
        <taxon>Brevibacteriaceae</taxon>
        <taxon>Brevibacterium</taxon>
    </lineage>
</organism>
<reference evidence="3" key="1">
    <citation type="journal article" date="2019" name="Int. J. Syst. Evol. Microbiol.">
        <title>The Global Catalogue of Microorganisms (GCM) 10K type strain sequencing project: providing services to taxonomists for standard genome sequencing and annotation.</title>
        <authorList>
            <consortium name="The Broad Institute Genomics Platform"/>
            <consortium name="The Broad Institute Genome Sequencing Center for Infectious Disease"/>
            <person name="Wu L."/>
            <person name="Ma J."/>
        </authorList>
    </citation>
    <scope>NUCLEOTIDE SEQUENCE [LARGE SCALE GENOMIC DNA]</scope>
    <source>
        <strain evidence="3">CGMCC 1.15472</strain>
    </source>
</reference>
<accession>A0ABQ1LW06</accession>
<feature type="domain" description="HTH arsR-type" evidence="1">
    <location>
        <begin position="32"/>
        <end position="120"/>
    </location>
</feature>
<name>A0ABQ1LW06_9MICO</name>
<dbReference type="Proteomes" id="UP000632322">
    <property type="component" value="Unassembled WGS sequence"/>
</dbReference>
<dbReference type="SUPFAM" id="SSF46785">
    <property type="entry name" value="Winged helix' DNA-binding domain"/>
    <property type="match status" value="1"/>
</dbReference>
<protein>
    <submittedName>
        <fullName evidence="2">Transcriptional regulator</fullName>
    </submittedName>
</protein>
<dbReference type="InterPro" id="IPR036390">
    <property type="entry name" value="WH_DNA-bd_sf"/>
</dbReference>
<evidence type="ECO:0000313" key="3">
    <source>
        <dbReference type="Proteomes" id="UP000632322"/>
    </source>
</evidence>
<dbReference type="Gene3D" id="1.10.10.10">
    <property type="entry name" value="Winged helix-like DNA-binding domain superfamily/Winged helix DNA-binding domain"/>
    <property type="match status" value="1"/>
</dbReference>
<dbReference type="InterPro" id="IPR036388">
    <property type="entry name" value="WH-like_DNA-bd_sf"/>
</dbReference>